<feature type="domain" description="Fibronectin type III-like" evidence="13">
    <location>
        <begin position="675"/>
        <end position="745"/>
    </location>
</feature>
<feature type="chain" id="PRO_5042528198" description="xylan 1,4-beta-xylosidase" evidence="12">
    <location>
        <begin position="19"/>
        <end position="795"/>
    </location>
</feature>
<keyword evidence="8" id="KW-0326">Glycosidase</keyword>
<comment type="catalytic activity">
    <reaction evidence="10">
        <text>Hydrolysis of (1-&gt;4)-beta-D-xylans, to remove successive D-xylose residues from the non-reducing termini.</text>
        <dbReference type="EC" id="3.2.1.37"/>
    </reaction>
</comment>
<keyword evidence="4 12" id="KW-0732">Signal</keyword>
<dbReference type="SUPFAM" id="SSF51445">
    <property type="entry name" value="(Trans)glycosidases"/>
    <property type="match status" value="1"/>
</dbReference>
<accession>A0AAI9EDS2</accession>
<evidence type="ECO:0000256" key="8">
    <source>
        <dbReference type="ARBA" id="ARBA00023295"/>
    </source>
</evidence>
<evidence type="ECO:0000313" key="15">
    <source>
        <dbReference type="Proteomes" id="UP001296104"/>
    </source>
</evidence>
<reference evidence="14" key="1">
    <citation type="submission" date="2023-11" db="EMBL/GenBank/DDBJ databases">
        <authorList>
            <person name="Alioto T."/>
            <person name="Alioto T."/>
            <person name="Gomez Garrido J."/>
        </authorList>
    </citation>
    <scope>NUCLEOTIDE SEQUENCE</scope>
</reference>
<dbReference type="GO" id="GO:0045493">
    <property type="term" value="P:xylan catabolic process"/>
    <property type="evidence" value="ECO:0007669"/>
    <property type="project" value="UniProtKB-KW"/>
</dbReference>
<dbReference type="InterPro" id="IPR002772">
    <property type="entry name" value="Glyco_hydro_3_C"/>
</dbReference>
<comment type="pathway">
    <text evidence="1">Glycan degradation; xylan degradation.</text>
</comment>
<evidence type="ECO:0000256" key="12">
    <source>
        <dbReference type="SAM" id="SignalP"/>
    </source>
</evidence>
<keyword evidence="3" id="KW-0858">Xylan degradation</keyword>
<dbReference type="GO" id="GO:0031222">
    <property type="term" value="P:arabinan catabolic process"/>
    <property type="evidence" value="ECO:0007669"/>
    <property type="project" value="TreeGrafter"/>
</dbReference>
<comment type="caution">
    <text evidence="14">The sequence shown here is derived from an EMBL/GenBank/DDBJ whole genome shotgun (WGS) entry which is preliminary data.</text>
</comment>
<dbReference type="Gene3D" id="3.20.20.300">
    <property type="entry name" value="Glycoside hydrolase, family 3, N-terminal domain"/>
    <property type="match status" value="1"/>
</dbReference>
<dbReference type="Gene3D" id="3.40.50.1700">
    <property type="entry name" value="Glycoside hydrolase family 3 C-terminal domain"/>
    <property type="match status" value="1"/>
</dbReference>
<protein>
    <recommendedName>
        <fullName evidence="11">xylan 1,4-beta-xylosidase</fullName>
        <ecNumber evidence="11">3.2.1.37</ecNumber>
    </recommendedName>
</protein>
<evidence type="ECO:0000256" key="5">
    <source>
        <dbReference type="ARBA" id="ARBA00022801"/>
    </source>
</evidence>
<comment type="similarity">
    <text evidence="2">Belongs to the glycosyl hydrolase 3 family.</text>
</comment>
<dbReference type="AlphaFoldDB" id="A0AAI9EDS2"/>
<gene>
    <name evidence="14" type="ORF">LECACI_7A007761</name>
</gene>
<evidence type="ECO:0000256" key="2">
    <source>
        <dbReference type="ARBA" id="ARBA00005336"/>
    </source>
</evidence>
<keyword evidence="6" id="KW-0325">Glycoprotein</keyword>
<evidence type="ECO:0000256" key="4">
    <source>
        <dbReference type="ARBA" id="ARBA00022729"/>
    </source>
</evidence>
<evidence type="ECO:0000256" key="10">
    <source>
        <dbReference type="ARBA" id="ARBA00024574"/>
    </source>
</evidence>
<evidence type="ECO:0000256" key="1">
    <source>
        <dbReference type="ARBA" id="ARBA00004851"/>
    </source>
</evidence>
<keyword evidence="9" id="KW-0624">Polysaccharide degradation</keyword>
<dbReference type="InterPro" id="IPR036881">
    <property type="entry name" value="Glyco_hydro_3_C_sf"/>
</dbReference>
<organism evidence="14 15">
    <name type="scientific">Lecanosticta acicola</name>
    <dbReference type="NCBI Taxonomy" id="111012"/>
    <lineage>
        <taxon>Eukaryota</taxon>
        <taxon>Fungi</taxon>
        <taxon>Dikarya</taxon>
        <taxon>Ascomycota</taxon>
        <taxon>Pezizomycotina</taxon>
        <taxon>Dothideomycetes</taxon>
        <taxon>Dothideomycetidae</taxon>
        <taxon>Mycosphaerellales</taxon>
        <taxon>Mycosphaerellaceae</taxon>
        <taxon>Lecanosticta</taxon>
    </lineage>
</organism>
<dbReference type="InterPro" id="IPR044993">
    <property type="entry name" value="BXL"/>
</dbReference>
<keyword evidence="5 14" id="KW-0378">Hydrolase</keyword>
<evidence type="ECO:0000256" key="3">
    <source>
        <dbReference type="ARBA" id="ARBA00022651"/>
    </source>
</evidence>
<keyword evidence="7" id="KW-0119">Carbohydrate metabolism</keyword>
<dbReference type="EMBL" id="CAVMBE010000066">
    <property type="protein sequence ID" value="CAK4032603.1"/>
    <property type="molecule type" value="Genomic_DNA"/>
</dbReference>
<dbReference type="EC" id="3.2.1.37" evidence="11"/>
<dbReference type="SMART" id="SM01217">
    <property type="entry name" value="Fn3_like"/>
    <property type="match status" value="1"/>
</dbReference>
<name>A0AAI9EDS2_9PEZI</name>
<dbReference type="Pfam" id="PF01915">
    <property type="entry name" value="Glyco_hydro_3_C"/>
    <property type="match status" value="1"/>
</dbReference>
<evidence type="ECO:0000256" key="9">
    <source>
        <dbReference type="ARBA" id="ARBA00023326"/>
    </source>
</evidence>
<proteinExistence type="inferred from homology"/>
<dbReference type="InterPro" id="IPR001764">
    <property type="entry name" value="Glyco_hydro_3_N"/>
</dbReference>
<dbReference type="InterPro" id="IPR017853">
    <property type="entry name" value="GH"/>
</dbReference>
<evidence type="ECO:0000256" key="11">
    <source>
        <dbReference type="ARBA" id="ARBA00026107"/>
    </source>
</evidence>
<dbReference type="SUPFAM" id="SSF52279">
    <property type="entry name" value="Beta-D-glucan exohydrolase, C-terminal domain"/>
    <property type="match status" value="1"/>
</dbReference>
<dbReference type="GO" id="GO:0046556">
    <property type="term" value="F:alpha-L-arabinofuranosidase activity"/>
    <property type="evidence" value="ECO:0007669"/>
    <property type="project" value="TreeGrafter"/>
</dbReference>
<dbReference type="Pfam" id="PF00933">
    <property type="entry name" value="Glyco_hydro_3"/>
    <property type="match status" value="1"/>
</dbReference>
<keyword evidence="15" id="KW-1185">Reference proteome</keyword>
<evidence type="ECO:0000256" key="6">
    <source>
        <dbReference type="ARBA" id="ARBA00023180"/>
    </source>
</evidence>
<dbReference type="InterPro" id="IPR013783">
    <property type="entry name" value="Ig-like_fold"/>
</dbReference>
<feature type="signal peptide" evidence="12">
    <location>
        <begin position="1"/>
        <end position="18"/>
    </location>
</feature>
<dbReference type="Gene3D" id="2.60.40.10">
    <property type="entry name" value="Immunoglobulins"/>
    <property type="match status" value="1"/>
</dbReference>
<evidence type="ECO:0000313" key="14">
    <source>
        <dbReference type="EMBL" id="CAK4032603.1"/>
    </source>
</evidence>
<sequence length="795" mass="86366">MAALLFTSLLALAVHSAAQLAGRGFPDCQNGPLKNNTVCNTSADPLTRARALINALTLQEKLNNTGSDSPGVPRLGLPAYTWWQEALHGVASSPGVNFSDSGSFRYATSFPQPILMGAAFDDDLIRDVATVISTEARAFNNDDRAGLDFWTPNINPFKDSRWGRGQETPGEDPYHLSSYVYSLIEGLQGSPDDKYKRVVATCKHFVAYDMESWNGNFRYQWDAHVNPQDLVEYYMPPFQSCARDSNVGAFMCSYNSLNGVPTCADPYLLQTVLREHWNWTSEQQWVTSDCDAVQNVFLPHGYGKTREEAAALSLKAGTDVNCGTYYQEHLPAALEQGLINSTDLDTALIRQYSSLVRLGYFDGMAVPYRNLTWADVSTPYAQQLAKKAAVEGITLLKNDGLLPLKIDNGTKLALIGDWANATDQMLGNYDGIPPYYHSPLYAAQQTGATVNFAPYPGGQGDPTTDNWLHIWNAANQSDVIVYAGGLDNSVEAEGMDRVSIAWTGAQLDVIGQLAMYGKPVIVLQMGGGQLDSSPIANNPNISALLWGGYPGQDGGSALFDIIQGKSAPAGRLPTTQYPADYIAKVPMTDMTLRPNATSGSPGRTYIWYQGKPIYEFGYGLHYTNFTASLGSSNSSSSPYSTSSLIGNCTEAYKDRCAFKTFNVAVKNTGSVQSDYVTLGFLAGQHGPAPYPNKRLVSYQRLHNITAGSTQTAALNLTLGSLARVDGMGNTVLYPGDYALLIDTQPLAMVNFTLTGDPVVLDHWPQPPTPRFQTTDYFVGGYGSTYGDQLLIDGTI</sequence>
<dbReference type="Proteomes" id="UP001296104">
    <property type="component" value="Unassembled WGS sequence"/>
</dbReference>
<evidence type="ECO:0000256" key="7">
    <source>
        <dbReference type="ARBA" id="ARBA00023277"/>
    </source>
</evidence>
<dbReference type="GO" id="GO:0009044">
    <property type="term" value="F:xylan 1,4-beta-xylosidase activity"/>
    <property type="evidence" value="ECO:0007669"/>
    <property type="project" value="UniProtKB-EC"/>
</dbReference>
<dbReference type="PANTHER" id="PTHR42721">
    <property type="entry name" value="SUGAR HYDROLASE-RELATED"/>
    <property type="match status" value="1"/>
</dbReference>
<evidence type="ECO:0000259" key="13">
    <source>
        <dbReference type="SMART" id="SM01217"/>
    </source>
</evidence>
<dbReference type="PANTHER" id="PTHR42721:SF3">
    <property type="entry name" value="BETA-D-XYLOSIDASE 5-RELATED"/>
    <property type="match status" value="1"/>
</dbReference>
<dbReference type="InterPro" id="IPR036962">
    <property type="entry name" value="Glyco_hydro_3_N_sf"/>
</dbReference>
<dbReference type="InterPro" id="IPR026891">
    <property type="entry name" value="Fn3-like"/>
</dbReference>